<gene>
    <name evidence="5" type="ORF">GCM10023196_032670</name>
</gene>
<dbReference type="Proteomes" id="UP001501442">
    <property type="component" value="Unassembled WGS sequence"/>
</dbReference>
<evidence type="ECO:0000256" key="3">
    <source>
        <dbReference type="ARBA" id="ARBA00023295"/>
    </source>
</evidence>
<reference evidence="6" key="1">
    <citation type="journal article" date="2019" name="Int. J. Syst. Evol. Microbiol.">
        <title>The Global Catalogue of Microorganisms (GCM) 10K type strain sequencing project: providing services to taxonomists for standard genome sequencing and annotation.</title>
        <authorList>
            <consortium name="The Broad Institute Genomics Platform"/>
            <consortium name="The Broad Institute Genome Sequencing Center for Infectious Disease"/>
            <person name="Wu L."/>
            <person name="Ma J."/>
        </authorList>
    </citation>
    <scope>NUCLEOTIDE SEQUENCE [LARGE SCALE GENOMIC DNA]</scope>
    <source>
        <strain evidence="6">JCM 17939</strain>
    </source>
</reference>
<dbReference type="InterPro" id="IPR050226">
    <property type="entry name" value="NagZ_Beta-hexosaminidase"/>
</dbReference>
<protein>
    <submittedName>
        <fullName evidence="5">Glycoside hydrolase family 3 protein</fullName>
    </submittedName>
</protein>
<evidence type="ECO:0000256" key="2">
    <source>
        <dbReference type="ARBA" id="ARBA00022801"/>
    </source>
</evidence>
<organism evidence="5 6">
    <name type="scientific">Actinoallomurus vinaceus</name>
    <dbReference type="NCBI Taxonomy" id="1080074"/>
    <lineage>
        <taxon>Bacteria</taxon>
        <taxon>Bacillati</taxon>
        <taxon>Actinomycetota</taxon>
        <taxon>Actinomycetes</taxon>
        <taxon>Streptosporangiales</taxon>
        <taxon>Thermomonosporaceae</taxon>
        <taxon>Actinoallomurus</taxon>
    </lineage>
</organism>
<evidence type="ECO:0000313" key="5">
    <source>
        <dbReference type="EMBL" id="GAA4626048.1"/>
    </source>
</evidence>
<comment type="caution">
    <text evidence="5">The sequence shown here is derived from an EMBL/GenBank/DDBJ whole genome shotgun (WGS) entry which is preliminary data.</text>
</comment>
<dbReference type="RefSeq" id="WP_345431657.1">
    <property type="nucleotide sequence ID" value="NZ_BAABHK010000004.1"/>
</dbReference>
<keyword evidence="6" id="KW-1185">Reference proteome</keyword>
<feature type="domain" description="Glycoside hydrolase family 3 N-terminal" evidence="4">
    <location>
        <begin position="54"/>
        <end position="324"/>
    </location>
</feature>
<dbReference type="EMBL" id="BAABHK010000004">
    <property type="protein sequence ID" value="GAA4626048.1"/>
    <property type="molecule type" value="Genomic_DNA"/>
</dbReference>
<keyword evidence="2 5" id="KW-0378">Hydrolase</keyword>
<dbReference type="SUPFAM" id="SSF51445">
    <property type="entry name" value="(Trans)glycosidases"/>
    <property type="match status" value="1"/>
</dbReference>
<evidence type="ECO:0000259" key="4">
    <source>
        <dbReference type="Pfam" id="PF00933"/>
    </source>
</evidence>
<dbReference type="GO" id="GO:0016787">
    <property type="term" value="F:hydrolase activity"/>
    <property type="evidence" value="ECO:0007669"/>
    <property type="project" value="UniProtKB-KW"/>
</dbReference>
<dbReference type="Gene3D" id="3.20.20.300">
    <property type="entry name" value="Glycoside hydrolase, family 3, N-terminal domain"/>
    <property type="match status" value="1"/>
</dbReference>
<name>A0ABP8U7Z4_9ACTN</name>
<sequence length="486" mass="50230">MSDPSLERLANATLLAPFPGATPPRWVLEGLERGMSGVTLFAINGNVPGTGELAELTAALRGHADPLISIDEEGGDVTRLAHDTGSPYPGSAALGALDDPAVTRQVFRSLGAELREVGVNLDFAPSADVNTADDNPIIGTRAFGSDPELVARHVAAAVAGLQEAGVAACAKHFPGHGATSQDSHLEIPTVDADLSLLERRELVPFRAAIDAGVATIMTGHLRVPDLTGDTPATLSHAAVTGLLRGALGYTGPVVTDALDMRAASGAVGIPEASVRALLAGSDLLCLGSKEFEDSVRAIREHIVEAVRQGRLPGERLEEAAARVAGLKAWLATAGSAEIDRAAGLEAARRAVRVTGSPSVSPNPFIIEIQAPSNIAVGPVPWGFGPWAPDVVPVEAGDADSHGLLERAHGRSLVIVVRDAHRYTGHRALVSTLLAARPDAVLVEMGLPVWRPEGVTYVATYGATRANARAAAEAIGLLRPVSGDALT</sequence>
<accession>A0ABP8U7Z4</accession>
<keyword evidence="3" id="KW-0326">Glycosidase</keyword>
<dbReference type="InterPro" id="IPR017853">
    <property type="entry name" value="GH"/>
</dbReference>
<dbReference type="InterPro" id="IPR001764">
    <property type="entry name" value="Glyco_hydro_3_N"/>
</dbReference>
<proteinExistence type="inferred from homology"/>
<dbReference type="InterPro" id="IPR036962">
    <property type="entry name" value="Glyco_hydro_3_N_sf"/>
</dbReference>
<comment type="similarity">
    <text evidence="1">Belongs to the glycosyl hydrolase 3 family.</text>
</comment>
<dbReference type="Pfam" id="PF00933">
    <property type="entry name" value="Glyco_hydro_3"/>
    <property type="match status" value="1"/>
</dbReference>
<evidence type="ECO:0000313" key="6">
    <source>
        <dbReference type="Proteomes" id="UP001501442"/>
    </source>
</evidence>
<evidence type="ECO:0000256" key="1">
    <source>
        <dbReference type="ARBA" id="ARBA00005336"/>
    </source>
</evidence>
<dbReference type="PANTHER" id="PTHR30480:SF16">
    <property type="entry name" value="GLYCOSIDE HYDROLASE FAMILY 3 DOMAIN PROTEIN"/>
    <property type="match status" value="1"/>
</dbReference>
<dbReference type="PANTHER" id="PTHR30480">
    <property type="entry name" value="BETA-HEXOSAMINIDASE-RELATED"/>
    <property type="match status" value="1"/>
</dbReference>